<dbReference type="GO" id="GO:0005743">
    <property type="term" value="C:mitochondrial inner membrane"/>
    <property type="evidence" value="ECO:0007669"/>
    <property type="project" value="InterPro"/>
</dbReference>
<dbReference type="AlphaFoldDB" id="A0A2P6NH89"/>
<dbReference type="Gene3D" id="1.10.1620.20">
    <property type="entry name" value="ATP synthase, F1 complex, epsilon subunit superfamily, mitochondrial"/>
    <property type="match status" value="1"/>
</dbReference>
<keyword evidence="3" id="KW-1185">Reference proteome</keyword>
<name>A0A2P6NH89_9EUKA</name>
<organism evidence="2 3">
    <name type="scientific">Planoprotostelium fungivorum</name>
    <dbReference type="NCBI Taxonomy" id="1890364"/>
    <lineage>
        <taxon>Eukaryota</taxon>
        <taxon>Amoebozoa</taxon>
        <taxon>Evosea</taxon>
        <taxon>Variosea</taxon>
        <taxon>Cavosteliida</taxon>
        <taxon>Cavosteliaceae</taxon>
        <taxon>Planoprotostelium</taxon>
    </lineage>
</organism>
<dbReference type="OrthoDB" id="269124at2759"/>
<dbReference type="STRING" id="1890364.A0A2P6NH89"/>
<evidence type="ECO:0000256" key="1">
    <source>
        <dbReference type="ARBA" id="ARBA00009502"/>
    </source>
</evidence>
<gene>
    <name evidence="2" type="ORF">PROFUN_09299</name>
</gene>
<reference evidence="2 3" key="1">
    <citation type="journal article" date="2018" name="Genome Biol. Evol.">
        <title>Multiple Roots of Fruiting Body Formation in Amoebozoa.</title>
        <authorList>
            <person name="Hillmann F."/>
            <person name="Forbes G."/>
            <person name="Novohradska S."/>
            <person name="Ferling I."/>
            <person name="Riege K."/>
            <person name="Groth M."/>
            <person name="Westermann M."/>
            <person name="Marz M."/>
            <person name="Spaller T."/>
            <person name="Winckler T."/>
            <person name="Schaap P."/>
            <person name="Glockner G."/>
        </authorList>
    </citation>
    <scope>NUCLEOTIDE SEQUENCE [LARGE SCALE GENOMIC DNA]</scope>
    <source>
        <strain evidence="2 3">Jena</strain>
    </source>
</reference>
<dbReference type="GO" id="GO:0042776">
    <property type="term" value="P:proton motive force-driven mitochondrial ATP synthesis"/>
    <property type="evidence" value="ECO:0007669"/>
    <property type="project" value="TreeGrafter"/>
</dbReference>
<dbReference type="Proteomes" id="UP000241769">
    <property type="component" value="Unassembled WGS sequence"/>
</dbReference>
<dbReference type="GO" id="GO:0046933">
    <property type="term" value="F:proton-transporting ATP synthase activity, rotational mechanism"/>
    <property type="evidence" value="ECO:0007669"/>
    <property type="project" value="InterPro"/>
</dbReference>
<evidence type="ECO:0000313" key="2">
    <source>
        <dbReference type="EMBL" id="PRP83318.1"/>
    </source>
</evidence>
<dbReference type="InParanoid" id="A0A2P6NH89"/>
<comment type="similarity">
    <text evidence="1">Belongs to the eukaryotic ATPase epsilon family.</text>
</comment>
<dbReference type="InterPro" id="IPR036742">
    <property type="entry name" value="ATP_synth_F1_esu_sf_mt"/>
</dbReference>
<comment type="caution">
    <text evidence="2">The sequence shown here is derived from an EMBL/GenBank/DDBJ whole genome shotgun (WGS) entry which is preliminary data.</text>
</comment>
<sequence length="63" mass="7248">MVQYWRLAGFTFLKYQRISASALRTVVKEPFKTKAETRGTAVFNYTEWKEGKALRAAPYAGKD</sequence>
<dbReference type="FunCoup" id="A0A2P6NH89">
    <property type="interactions" value="47"/>
</dbReference>
<dbReference type="CDD" id="cd12153">
    <property type="entry name" value="F1-ATPase_epsilon"/>
    <property type="match status" value="1"/>
</dbReference>
<dbReference type="EMBL" id="MDYQ01000084">
    <property type="protein sequence ID" value="PRP83318.1"/>
    <property type="molecule type" value="Genomic_DNA"/>
</dbReference>
<evidence type="ECO:0000313" key="3">
    <source>
        <dbReference type="Proteomes" id="UP000241769"/>
    </source>
</evidence>
<dbReference type="PANTHER" id="PTHR12448:SF0">
    <property type="entry name" value="ATP SYNTHASE SUBUNIT EPSILON, MITOCHONDRIAL"/>
    <property type="match status" value="1"/>
</dbReference>
<proteinExistence type="inferred from homology"/>
<dbReference type="SUPFAM" id="SSF48690">
    <property type="entry name" value="Epsilon subunit of mitochondrial F1F0-ATP synthase"/>
    <property type="match status" value="1"/>
</dbReference>
<dbReference type="PANTHER" id="PTHR12448">
    <property type="entry name" value="ATP SYNTHASE EPSILON CHAIN, MITOCHONDRIAL"/>
    <property type="match status" value="1"/>
</dbReference>
<dbReference type="InterPro" id="IPR006721">
    <property type="entry name" value="ATP_synth_F1_esu_mt"/>
</dbReference>
<accession>A0A2P6NH89</accession>
<dbReference type="GO" id="GO:0045259">
    <property type="term" value="C:proton-transporting ATP synthase complex"/>
    <property type="evidence" value="ECO:0007669"/>
    <property type="project" value="InterPro"/>
</dbReference>
<dbReference type="Pfam" id="PF04627">
    <property type="entry name" value="ATP-synt_Eps"/>
    <property type="match status" value="1"/>
</dbReference>
<protein>
    <submittedName>
        <fullName evidence="2">Uncharacterized protein</fullName>
    </submittedName>
</protein>